<name>A0A972JMB0_9GAMM</name>
<dbReference type="Gene3D" id="3.30.465.10">
    <property type="match status" value="1"/>
</dbReference>
<evidence type="ECO:0000256" key="15">
    <source>
        <dbReference type="ARBA" id="ARBA00023002"/>
    </source>
</evidence>
<dbReference type="InterPro" id="IPR016169">
    <property type="entry name" value="FAD-bd_PCMH_sub2"/>
</dbReference>
<dbReference type="PANTHER" id="PTHR21071">
    <property type="entry name" value="UDP-N-ACETYLENOLPYRUVOYLGLUCOSAMINE REDUCTASE"/>
    <property type="match status" value="1"/>
</dbReference>
<comment type="pathway">
    <text evidence="4 20">Cell wall biogenesis; peptidoglycan biosynthesis.</text>
</comment>
<dbReference type="HAMAP" id="MF_00037">
    <property type="entry name" value="MurB"/>
    <property type="match status" value="1"/>
</dbReference>
<dbReference type="NCBIfam" id="TIGR00179">
    <property type="entry name" value="murB"/>
    <property type="match status" value="1"/>
</dbReference>
<evidence type="ECO:0000256" key="6">
    <source>
        <dbReference type="ARBA" id="ARBA00012518"/>
    </source>
</evidence>
<organism evidence="22 23">
    <name type="scientific">Shewanella salipaludis</name>
    <dbReference type="NCBI Taxonomy" id="2723052"/>
    <lineage>
        <taxon>Bacteria</taxon>
        <taxon>Pseudomonadati</taxon>
        <taxon>Pseudomonadota</taxon>
        <taxon>Gammaproteobacteria</taxon>
        <taxon>Alteromonadales</taxon>
        <taxon>Shewanellaceae</taxon>
        <taxon>Shewanella</taxon>
    </lineage>
</organism>
<comment type="cofactor">
    <cofactor evidence="1 20">
        <name>FAD</name>
        <dbReference type="ChEBI" id="CHEBI:57692"/>
    </cofactor>
</comment>
<keyword evidence="17 20" id="KW-0961">Cell wall biogenesis/degradation</keyword>
<feature type="active site" description="Proton donor" evidence="20">
    <location>
        <position position="233"/>
    </location>
</feature>
<dbReference type="NCBIfam" id="NF010478">
    <property type="entry name" value="PRK13903.1"/>
    <property type="match status" value="1"/>
</dbReference>
<dbReference type="SUPFAM" id="SSF56194">
    <property type="entry name" value="Uridine diphospho-N-Acetylenolpyruvylglucosamine reductase, MurB, C-terminal domain"/>
    <property type="match status" value="1"/>
</dbReference>
<dbReference type="InterPro" id="IPR036635">
    <property type="entry name" value="MurB_C_sf"/>
</dbReference>
<comment type="similarity">
    <text evidence="5 20">Belongs to the MurB family.</text>
</comment>
<sequence>MPLNSSHSLLSLNTLGLAQSCAELHPVHSTAELTATCLSLLERGLPFLILGGGSNLVFTEDFDGAVVQVLSKGIEVTQDAEHYFLRVQAGESWHELVSYSLQQGIAGLENLALIPGTVGAAPIQNIGAYGLELCDICDWVEYLDFSDGQIKRLTADDCEFGYRDSVFKGRLRDKAAITSVGLRLSKDWQPRLSYGPLQEFDCERVTPQQIFERVCEVRREKLPDPAALGNVGSFFKNPIISAATYHALAQTHCRIVAYAQDDGRVKLAAGWLIEAAGLKGYRRGAAAVHDKQALVLVNLGGANGNDICQLALDVIARVRTEFGLLLEPEPRIMGRHGERMLTHVG</sequence>
<dbReference type="InterPro" id="IPR011601">
    <property type="entry name" value="MurB_C"/>
</dbReference>
<dbReference type="Pfam" id="PF01565">
    <property type="entry name" value="FAD_binding_4"/>
    <property type="match status" value="1"/>
</dbReference>
<evidence type="ECO:0000256" key="3">
    <source>
        <dbReference type="ARBA" id="ARBA00004496"/>
    </source>
</evidence>
<evidence type="ECO:0000256" key="10">
    <source>
        <dbReference type="ARBA" id="ARBA00022630"/>
    </source>
</evidence>
<keyword evidence="10 20" id="KW-0285">Flavoprotein</keyword>
<dbReference type="PROSITE" id="PS51387">
    <property type="entry name" value="FAD_PCMH"/>
    <property type="match status" value="1"/>
</dbReference>
<evidence type="ECO:0000256" key="19">
    <source>
        <dbReference type="ARBA" id="ARBA00048914"/>
    </source>
</evidence>
<keyword evidence="23" id="KW-1185">Reference proteome</keyword>
<evidence type="ECO:0000256" key="11">
    <source>
        <dbReference type="ARBA" id="ARBA00022827"/>
    </source>
</evidence>
<evidence type="ECO:0000256" key="17">
    <source>
        <dbReference type="ARBA" id="ARBA00023316"/>
    </source>
</evidence>
<dbReference type="EMBL" id="JAAXYH010000022">
    <property type="protein sequence ID" value="NMH67074.1"/>
    <property type="molecule type" value="Genomic_DNA"/>
</dbReference>
<accession>A0A972JMB0</accession>
<evidence type="ECO:0000256" key="2">
    <source>
        <dbReference type="ARBA" id="ARBA00003921"/>
    </source>
</evidence>
<evidence type="ECO:0000313" key="22">
    <source>
        <dbReference type="EMBL" id="NMH67074.1"/>
    </source>
</evidence>
<evidence type="ECO:0000256" key="1">
    <source>
        <dbReference type="ARBA" id="ARBA00001974"/>
    </source>
</evidence>
<feature type="domain" description="FAD-binding PCMH-type" evidence="21">
    <location>
        <begin position="17"/>
        <end position="187"/>
    </location>
</feature>
<dbReference type="GO" id="GO:0051301">
    <property type="term" value="P:cell division"/>
    <property type="evidence" value="ECO:0007669"/>
    <property type="project" value="UniProtKB-KW"/>
</dbReference>
<evidence type="ECO:0000256" key="7">
    <source>
        <dbReference type="ARBA" id="ARBA00015188"/>
    </source>
</evidence>
<dbReference type="AlphaFoldDB" id="A0A972JMB0"/>
<protein>
    <recommendedName>
        <fullName evidence="7 20">UDP-N-acetylenolpyruvoylglucosamine reductase</fullName>
        <ecNumber evidence="6 20">1.3.1.98</ecNumber>
    </recommendedName>
    <alternativeName>
        <fullName evidence="18 20">UDP-N-acetylmuramate dehydrogenase</fullName>
    </alternativeName>
</protein>
<keyword evidence="14 20" id="KW-0573">Peptidoglycan synthesis</keyword>
<evidence type="ECO:0000256" key="5">
    <source>
        <dbReference type="ARBA" id="ARBA00010485"/>
    </source>
</evidence>
<dbReference type="InterPro" id="IPR036318">
    <property type="entry name" value="FAD-bd_PCMH-like_sf"/>
</dbReference>
<gene>
    <name evidence="20 22" type="primary">murB</name>
    <name evidence="22" type="ORF">HC757_18115</name>
</gene>
<evidence type="ECO:0000256" key="20">
    <source>
        <dbReference type="HAMAP-Rule" id="MF_00037"/>
    </source>
</evidence>
<dbReference type="GO" id="GO:0008762">
    <property type="term" value="F:UDP-N-acetylmuramate dehydrogenase activity"/>
    <property type="evidence" value="ECO:0007669"/>
    <property type="project" value="UniProtKB-UniRule"/>
</dbReference>
<keyword evidence="16 20" id="KW-0131">Cell cycle</keyword>
<dbReference type="InterPro" id="IPR016167">
    <property type="entry name" value="FAD-bd_PCMH_sub1"/>
</dbReference>
<evidence type="ECO:0000256" key="18">
    <source>
        <dbReference type="ARBA" id="ARBA00031026"/>
    </source>
</evidence>
<dbReference type="InterPro" id="IPR016166">
    <property type="entry name" value="FAD-bd_PCMH"/>
</dbReference>
<evidence type="ECO:0000259" key="21">
    <source>
        <dbReference type="PROSITE" id="PS51387"/>
    </source>
</evidence>
<dbReference type="GO" id="GO:0009252">
    <property type="term" value="P:peptidoglycan biosynthetic process"/>
    <property type="evidence" value="ECO:0007669"/>
    <property type="project" value="UniProtKB-UniRule"/>
</dbReference>
<dbReference type="GO" id="GO:0008360">
    <property type="term" value="P:regulation of cell shape"/>
    <property type="evidence" value="ECO:0007669"/>
    <property type="project" value="UniProtKB-KW"/>
</dbReference>
<keyword evidence="11 20" id="KW-0274">FAD</keyword>
<dbReference type="PANTHER" id="PTHR21071:SF4">
    <property type="entry name" value="UDP-N-ACETYLENOLPYRUVOYLGLUCOSAMINE REDUCTASE"/>
    <property type="match status" value="1"/>
</dbReference>
<reference evidence="22" key="1">
    <citation type="submission" date="2020-04" db="EMBL/GenBank/DDBJ databases">
        <title>Description of Shewanella salipaludis sp. nov., isolated from a salt marsh.</title>
        <authorList>
            <person name="Park S."/>
            <person name="Yoon J.-H."/>
        </authorList>
    </citation>
    <scope>NUCLEOTIDE SEQUENCE</scope>
    <source>
        <strain evidence="22">SHSM-M6</strain>
    </source>
</reference>
<evidence type="ECO:0000313" key="23">
    <source>
        <dbReference type="Proteomes" id="UP000737113"/>
    </source>
</evidence>
<comment type="function">
    <text evidence="2 20">Cell wall formation.</text>
</comment>
<dbReference type="EC" id="1.3.1.98" evidence="6 20"/>
<proteinExistence type="inferred from homology"/>
<evidence type="ECO:0000256" key="4">
    <source>
        <dbReference type="ARBA" id="ARBA00004752"/>
    </source>
</evidence>
<keyword evidence="15 20" id="KW-0560">Oxidoreductase</keyword>
<dbReference type="InterPro" id="IPR003170">
    <property type="entry name" value="MurB"/>
</dbReference>
<dbReference type="Gene3D" id="3.30.43.10">
    <property type="entry name" value="Uridine Diphospho-n-acetylenolpyruvylglucosamine Reductase, domain 2"/>
    <property type="match status" value="1"/>
</dbReference>
<evidence type="ECO:0000256" key="16">
    <source>
        <dbReference type="ARBA" id="ARBA00023306"/>
    </source>
</evidence>
<dbReference type="SUPFAM" id="SSF56176">
    <property type="entry name" value="FAD-binding/transporter-associated domain-like"/>
    <property type="match status" value="1"/>
</dbReference>
<dbReference type="NCBIfam" id="NF000755">
    <property type="entry name" value="PRK00046.1"/>
    <property type="match status" value="1"/>
</dbReference>
<comment type="caution">
    <text evidence="22">The sequence shown here is derived from an EMBL/GenBank/DDBJ whole genome shotgun (WGS) entry which is preliminary data.</text>
</comment>
<evidence type="ECO:0000256" key="9">
    <source>
        <dbReference type="ARBA" id="ARBA00022618"/>
    </source>
</evidence>
<dbReference type="Pfam" id="PF02873">
    <property type="entry name" value="MurB_C"/>
    <property type="match status" value="1"/>
</dbReference>
<keyword evidence="13 20" id="KW-0133">Cell shape</keyword>
<feature type="active site" evidence="20">
    <location>
        <position position="163"/>
    </location>
</feature>
<dbReference type="Proteomes" id="UP000737113">
    <property type="component" value="Unassembled WGS sequence"/>
</dbReference>
<dbReference type="RefSeq" id="WP_169565856.1">
    <property type="nucleotide sequence ID" value="NZ_JAAXYH010000022.1"/>
</dbReference>
<dbReference type="GO" id="GO:0071949">
    <property type="term" value="F:FAD binding"/>
    <property type="evidence" value="ECO:0007669"/>
    <property type="project" value="InterPro"/>
</dbReference>
<evidence type="ECO:0000256" key="8">
    <source>
        <dbReference type="ARBA" id="ARBA00022490"/>
    </source>
</evidence>
<dbReference type="Gene3D" id="3.90.78.10">
    <property type="entry name" value="UDP-N-acetylenolpyruvoylglucosamine reductase, C-terminal domain"/>
    <property type="match status" value="1"/>
</dbReference>
<evidence type="ECO:0000256" key="12">
    <source>
        <dbReference type="ARBA" id="ARBA00022857"/>
    </source>
</evidence>
<comment type="subcellular location">
    <subcellularLocation>
        <location evidence="3 20">Cytoplasm</location>
    </subcellularLocation>
</comment>
<dbReference type="GO" id="GO:0005829">
    <property type="term" value="C:cytosol"/>
    <property type="evidence" value="ECO:0007669"/>
    <property type="project" value="TreeGrafter"/>
</dbReference>
<keyword evidence="9 20" id="KW-0132">Cell division</keyword>
<dbReference type="InterPro" id="IPR006094">
    <property type="entry name" value="Oxid_FAD_bind_N"/>
</dbReference>
<dbReference type="GO" id="GO:0071555">
    <property type="term" value="P:cell wall organization"/>
    <property type="evidence" value="ECO:0007669"/>
    <property type="project" value="UniProtKB-KW"/>
</dbReference>
<feature type="active site" evidence="20">
    <location>
        <position position="329"/>
    </location>
</feature>
<keyword evidence="12 20" id="KW-0521">NADP</keyword>
<keyword evidence="8 20" id="KW-0963">Cytoplasm</keyword>
<evidence type="ECO:0000256" key="14">
    <source>
        <dbReference type="ARBA" id="ARBA00022984"/>
    </source>
</evidence>
<comment type="catalytic activity">
    <reaction evidence="19 20">
        <text>UDP-N-acetyl-alpha-D-muramate + NADP(+) = UDP-N-acetyl-3-O-(1-carboxyvinyl)-alpha-D-glucosamine + NADPH + H(+)</text>
        <dbReference type="Rhea" id="RHEA:12248"/>
        <dbReference type="ChEBI" id="CHEBI:15378"/>
        <dbReference type="ChEBI" id="CHEBI:57783"/>
        <dbReference type="ChEBI" id="CHEBI:58349"/>
        <dbReference type="ChEBI" id="CHEBI:68483"/>
        <dbReference type="ChEBI" id="CHEBI:70757"/>
        <dbReference type="EC" id="1.3.1.98"/>
    </reaction>
</comment>
<evidence type="ECO:0000256" key="13">
    <source>
        <dbReference type="ARBA" id="ARBA00022960"/>
    </source>
</evidence>